<name>A0A4P9ZVX4_9FUNG</name>
<evidence type="ECO:0000313" key="3">
    <source>
        <dbReference type="EMBL" id="RKP37743.1"/>
    </source>
</evidence>
<keyword evidence="4" id="KW-1185">Reference proteome</keyword>
<dbReference type="GO" id="GO:0006396">
    <property type="term" value="P:RNA processing"/>
    <property type="evidence" value="ECO:0007669"/>
    <property type="project" value="TreeGrafter"/>
</dbReference>
<proteinExistence type="predicted"/>
<gene>
    <name evidence="3" type="ORF">BJ085DRAFT_30529</name>
</gene>
<dbReference type="Pfam" id="PF01535">
    <property type="entry name" value="PPR"/>
    <property type="match status" value="1"/>
</dbReference>
<dbReference type="OrthoDB" id="185373at2759"/>
<dbReference type="GO" id="GO:0005739">
    <property type="term" value="C:mitochondrion"/>
    <property type="evidence" value="ECO:0007669"/>
    <property type="project" value="TreeGrafter"/>
</dbReference>
<dbReference type="Proteomes" id="UP000268162">
    <property type="component" value="Unassembled WGS sequence"/>
</dbReference>
<evidence type="ECO:0000256" key="1">
    <source>
        <dbReference type="PROSITE-ProRule" id="PRU00708"/>
    </source>
</evidence>
<dbReference type="PROSITE" id="PS51375">
    <property type="entry name" value="PPR"/>
    <property type="match status" value="1"/>
</dbReference>
<evidence type="ECO:0000313" key="4">
    <source>
        <dbReference type="Proteomes" id="UP000268162"/>
    </source>
</evidence>
<dbReference type="Gene3D" id="1.25.40.10">
    <property type="entry name" value="Tetratricopeptide repeat domain"/>
    <property type="match status" value="2"/>
</dbReference>
<feature type="repeat" description="PPR" evidence="1">
    <location>
        <begin position="163"/>
        <end position="197"/>
    </location>
</feature>
<dbReference type="GO" id="GO:0007005">
    <property type="term" value="P:mitochondrion organization"/>
    <property type="evidence" value="ECO:0007669"/>
    <property type="project" value="TreeGrafter"/>
</dbReference>
<dbReference type="InterPro" id="IPR051114">
    <property type="entry name" value="Mito_RNA_Proc_CCM1"/>
</dbReference>
<dbReference type="PANTHER" id="PTHR47934">
    <property type="entry name" value="PENTATRICOPEPTIDE REPEAT-CONTAINING PROTEIN PET309, MITOCHONDRIAL"/>
    <property type="match status" value="1"/>
</dbReference>
<reference evidence="4" key="1">
    <citation type="journal article" date="2018" name="Nat. Microbiol.">
        <title>Leveraging single-cell genomics to expand the fungal tree of life.</title>
        <authorList>
            <person name="Ahrendt S.R."/>
            <person name="Quandt C.A."/>
            <person name="Ciobanu D."/>
            <person name="Clum A."/>
            <person name="Salamov A."/>
            <person name="Andreopoulos B."/>
            <person name="Cheng J.F."/>
            <person name="Woyke T."/>
            <person name="Pelin A."/>
            <person name="Henrissat B."/>
            <person name="Reynolds N.K."/>
            <person name="Benny G.L."/>
            <person name="Smith M.E."/>
            <person name="James T.Y."/>
            <person name="Grigoriev I.V."/>
        </authorList>
    </citation>
    <scope>NUCLEOTIDE SEQUENCE [LARGE SCALE GENOMIC DNA]</scope>
    <source>
        <strain evidence="4">RSA 468</strain>
    </source>
</reference>
<feature type="region of interest" description="Disordered" evidence="2">
    <location>
        <begin position="1"/>
        <end position="27"/>
    </location>
</feature>
<dbReference type="Pfam" id="PF13812">
    <property type="entry name" value="PPR_3"/>
    <property type="match status" value="1"/>
</dbReference>
<organism evidence="3 4">
    <name type="scientific">Dimargaris cristalligena</name>
    <dbReference type="NCBI Taxonomy" id="215637"/>
    <lineage>
        <taxon>Eukaryota</taxon>
        <taxon>Fungi</taxon>
        <taxon>Fungi incertae sedis</taxon>
        <taxon>Zoopagomycota</taxon>
        <taxon>Kickxellomycotina</taxon>
        <taxon>Dimargaritomycetes</taxon>
        <taxon>Dimargaritales</taxon>
        <taxon>Dimargaritaceae</taxon>
        <taxon>Dimargaris</taxon>
    </lineage>
</organism>
<dbReference type="InterPro" id="IPR011990">
    <property type="entry name" value="TPR-like_helical_dom_sf"/>
</dbReference>
<dbReference type="PANTHER" id="PTHR47934:SF6">
    <property type="entry name" value="MITOCHONDRIAL GROUP I INTRON SPLICING FACTOR CCM1-RELATED"/>
    <property type="match status" value="1"/>
</dbReference>
<evidence type="ECO:0000256" key="2">
    <source>
        <dbReference type="SAM" id="MobiDB-lite"/>
    </source>
</evidence>
<dbReference type="NCBIfam" id="TIGR00756">
    <property type="entry name" value="PPR"/>
    <property type="match status" value="1"/>
</dbReference>
<dbReference type="AlphaFoldDB" id="A0A4P9ZVX4"/>
<dbReference type="STRING" id="215637.A0A4P9ZVX4"/>
<protein>
    <recommendedName>
        <fullName evidence="5">Pentacotripeptide-repeat region of PRORP domain-containing protein</fullName>
    </recommendedName>
</protein>
<dbReference type="EMBL" id="ML002452">
    <property type="protein sequence ID" value="RKP37743.1"/>
    <property type="molecule type" value="Genomic_DNA"/>
</dbReference>
<evidence type="ECO:0008006" key="5">
    <source>
        <dbReference type="Google" id="ProtNLM"/>
    </source>
</evidence>
<dbReference type="InterPro" id="IPR002885">
    <property type="entry name" value="PPR_rpt"/>
</dbReference>
<sequence length="422" mass="48129">MKRMPALQALRFPGRLPNPRAAVPSSLARLATSSHSIPVESPVDTRPSPAAAALGQRTRIPPLPTQQPPSNEPQPLEFLNVSPTLYQLRLGLWQFRRDDVWTIYQRLVAQDQLCYLSARDHFNILHSITLKGYLWFNDSTAKHEMSKIMYVWNQIQACGLTPTVREYNHMLEFLARAQDIRRLEAVFQQMKTAGVTPNFFSYNMVMYGYAKAGEASQTLGILESIRAKFDIRSGFTRSALIELYGALGQSNEALAIYHETKVEQGGSGGWQHGHNIHSRNALLRALGRSRRLETMHQIFVEAWRNHGIMGLDQTSFEIMIQWHSTHNALETAQNYFELMQAPPFNFKPTARTFKYLLPPAVCAGDPVFAVKHFRTMTDKFQIPPLGYMLRHMVDYYEQEVLAESKQNDSEVERAYTTVEPAV</sequence>
<dbReference type="GO" id="GO:0003729">
    <property type="term" value="F:mRNA binding"/>
    <property type="evidence" value="ECO:0007669"/>
    <property type="project" value="TreeGrafter"/>
</dbReference>
<accession>A0A4P9ZVX4</accession>